<accession>A0A6G8MX14</accession>
<dbReference type="Proteomes" id="UP001224087">
    <property type="component" value="Segment"/>
</dbReference>
<protein>
    <recommendedName>
        <fullName evidence="3">F-box domain-containing protein</fullName>
    </recommendedName>
</protein>
<dbReference type="EMBL" id="MN873693">
    <property type="protein sequence ID" value="QIN54156.1"/>
    <property type="molecule type" value="Genomic_DNA"/>
</dbReference>
<evidence type="ECO:0000313" key="1">
    <source>
        <dbReference type="EMBL" id="QIN54156.1"/>
    </source>
</evidence>
<gene>
    <name evidence="1" type="primary">ck31</name>
</gene>
<evidence type="ECO:0008006" key="3">
    <source>
        <dbReference type="Google" id="ProtNLM"/>
    </source>
</evidence>
<proteinExistence type="predicted"/>
<keyword evidence="2" id="KW-1185">Reference proteome</keyword>
<evidence type="ECO:0000313" key="2">
    <source>
        <dbReference type="Proteomes" id="UP001224087"/>
    </source>
</evidence>
<sequence length="167" mass="19503">MDFLYHDILLSSCDLDKLQHVCSQFYTILQSKAFWKEKSEKDKIEPPVTCMLEWLGHRKALLASMCPIPESGMHIKITKSCPFFDSIYQDLLIKEKERGSGLPLLLSETSTIIFRLRRGGRRCDSIVSISLTPNIREYVVKHKRLSKEERRSFVYQVNRGTYKNIIM</sequence>
<reference evidence="1" key="1">
    <citation type="submission" date="2019-12" db="EMBL/GenBank/DDBJ databases">
        <title>The DNA Methylation Landscape of Giant Viruses.</title>
        <authorList>
            <person name="Jeudy S."/>
            <person name="Rigou S."/>
            <person name="Alempic J.-M."/>
            <person name="Claverie J.-M."/>
            <person name="Abergel C."/>
            <person name="Legendre M."/>
        </authorList>
    </citation>
    <scope>NUCLEOTIDE SEQUENCE</scope>
    <source>
        <strain evidence="1">P4</strain>
    </source>
</reference>
<organism evidence="1 2">
    <name type="scientific">Cedratvirus kamchatka</name>
    <dbReference type="NCBI Taxonomy" id="2716914"/>
    <lineage>
        <taxon>Viruses</taxon>
        <taxon>Pithoviruses</taxon>
        <taxon>Orthocedratvirinae</taxon>
        <taxon>Alphacedratvirus</taxon>
        <taxon>Alphacedratvirus rossiense</taxon>
    </lineage>
</organism>
<name>A0A6G8MX14_9VIRU</name>